<dbReference type="EMBL" id="RAPQ01000011">
    <property type="protein sequence ID" value="RKD98753.1"/>
    <property type="molecule type" value="Genomic_DNA"/>
</dbReference>
<evidence type="ECO:0000313" key="1">
    <source>
        <dbReference type="EMBL" id="RKD98753.1"/>
    </source>
</evidence>
<evidence type="ECO:0000313" key="2">
    <source>
        <dbReference type="Proteomes" id="UP000284531"/>
    </source>
</evidence>
<keyword evidence="1" id="KW-0489">Methyltransferase</keyword>
<dbReference type="Gene3D" id="3.40.50.150">
    <property type="entry name" value="Vaccinia Virus protein VP39"/>
    <property type="match status" value="1"/>
</dbReference>
<dbReference type="GO" id="GO:0008168">
    <property type="term" value="F:methyltransferase activity"/>
    <property type="evidence" value="ECO:0007669"/>
    <property type="project" value="UniProtKB-KW"/>
</dbReference>
<dbReference type="InterPro" id="IPR029063">
    <property type="entry name" value="SAM-dependent_MTases_sf"/>
</dbReference>
<accession>A0A419WTG5</accession>
<dbReference type="Proteomes" id="UP000284531">
    <property type="component" value="Unassembled WGS sequence"/>
</dbReference>
<protein>
    <submittedName>
        <fullName evidence="1">Methyltransferase family protein</fullName>
    </submittedName>
</protein>
<comment type="caution">
    <text evidence="1">The sequence shown here is derived from an EMBL/GenBank/DDBJ whole genome shotgun (WGS) entry which is preliminary data.</text>
</comment>
<dbReference type="SUPFAM" id="SSF53335">
    <property type="entry name" value="S-adenosyl-L-methionine-dependent methyltransferases"/>
    <property type="match status" value="1"/>
</dbReference>
<gene>
    <name evidence="1" type="ORF">BXY64_3616</name>
</gene>
<dbReference type="AlphaFoldDB" id="A0A419WTG5"/>
<dbReference type="RefSeq" id="WP_120241328.1">
    <property type="nucleotide sequence ID" value="NZ_RAPQ01000011.1"/>
</dbReference>
<proteinExistence type="predicted"/>
<name>A0A419WTG5_9BACT</name>
<dbReference type="PANTHER" id="PTHR43861">
    <property type="entry name" value="TRANS-ACONITATE 2-METHYLTRANSFERASE-RELATED"/>
    <property type="match status" value="1"/>
</dbReference>
<keyword evidence="2" id="KW-1185">Reference proteome</keyword>
<dbReference type="Pfam" id="PF13489">
    <property type="entry name" value="Methyltransf_23"/>
    <property type="match status" value="1"/>
</dbReference>
<dbReference type="CDD" id="cd02440">
    <property type="entry name" value="AdoMet_MTases"/>
    <property type="match status" value="1"/>
</dbReference>
<dbReference type="OrthoDB" id="9791837at2"/>
<organism evidence="1 2">
    <name type="scientific">Marinifilum flexuosum</name>
    <dbReference type="NCBI Taxonomy" id="1117708"/>
    <lineage>
        <taxon>Bacteria</taxon>
        <taxon>Pseudomonadati</taxon>
        <taxon>Bacteroidota</taxon>
        <taxon>Bacteroidia</taxon>
        <taxon>Marinilabiliales</taxon>
        <taxon>Marinifilaceae</taxon>
    </lineage>
</organism>
<reference evidence="1 2" key="1">
    <citation type="submission" date="2018-09" db="EMBL/GenBank/DDBJ databases">
        <title>Genomic Encyclopedia of Archaeal and Bacterial Type Strains, Phase II (KMG-II): from individual species to whole genera.</title>
        <authorList>
            <person name="Goeker M."/>
        </authorList>
    </citation>
    <scope>NUCLEOTIDE SEQUENCE [LARGE SCALE GENOMIC DNA]</scope>
    <source>
        <strain evidence="1 2">DSM 21950</strain>
    </source>
</reference>
<dbReference type="GO" id="GO:0032259">
    <property type="term" value="P:methylation"/>
    <property type="evidence" value="ECO:0007669"/>
    <property type="project" value="UniProtKB-KW"/>
</dbReference>
<keyword evidence="1" id="KW-0808">Transferase</keyword>
<sequence>MDTNKLNSENKDIWDSNAKDWDDYMGEAGNDWHKKLIAPQTEQLLNLKRNDRLLDIGCGNGLFARRMAKKGIKVTAFDFSNLNIENAQKYDTSNINYLTLDATLESDLKKLNNRKFEGLVSNMVFMDMPDIEYIFSQIKGLLTDDGVFVFSIQHPCFNSEFAEVKDDDSLLLKDYVHRDISKGVAIPTQTKEQYYFHRPISYYMNLGFANGLVVSGFVESSFDSKTNDGVYSKFPPILIIKMIKG</sequence>